<dbReference type="PANTHER" id="PTHR48421">
    <property type="entry name" value="MYCBP-ASSOCIATED PROTEIN"/>
    <property type="match status" value="1"/>
</dbReference>
<reference evidence="2" key="1">
    <citation type="submission" date="2025-08" db="UniProtKB">
        <authorList>
            <consortium name="RefSeq"/>
        </authorList>
    </citation>
    <scope>IDENTIFICATION</scope>
    <source>
        <tissue evidence="2">Whole body</tissue>
    </source>
</reference>
<sequence length="642" mass="75607">MDYARKIGKSDEPKKWVKQPPALLRICDGLISPQSNFTEDSRLVNWRQWLQRRKAQYEHTKSVTGRQQVDQVVNSCEKVREQVEMRNLMEYANVPVPVIPDKYRGGPEFWRTPEKLYKGDAACPCLPDITFVPTKKDLNVIPEFTYVDLPALTEKEKDLASMKSKEPLWKRSQYLMRRRQELSREIELLMPKEPEMRELAIKNFVVQKPKQLPRIPPITVTRVGEGEEEENTEEVLEKDPCCECYPENIVVLRIQDRDIVWDKSATASDQSSEPIMWSLTFSGKVNKRTELEIRFKNKGDRVVIYEWRPKVYHSNVLPIGYRTSPFYFKKTTGVLLPGQIVKLKIWYRPRNAHVATEYWRLITDPVLCSSPLIFRFWGCAETEDPQMLQSDPIQMVDGYLDRCVRDTVVLEIVNEILDNIESFKHPEPAYGNLFLEEEQFVLKNPLCHYNPSLLIEFHKLYYNATNQRERRWNMLLTDLREVLLKMKQSELRSELLLQFGRLYKESLKPTLYNPIRSNKYEVVYYLLCSFFNLFEIESEMAKNACFLRETKKISDTVSETSQSLTLDMSIEDDTPRKKESKKSSMLLKTQEIQKPSEISICIPTDRPYKEIFFIRMYQLLGETIVRVFASIESFNNLNERDK</sequence>
<keyword evidence="1" id="KW-1185">Reference proteome</keyword>
<dbReference type="InterPro" id="IPR032707">
    <property type="entry name" value="MYCBPAP"/>
</dbReference>
<protein>
    <submittedName>
        <fullName evidence="2">MYCBP-associated protein-like</fullName>
    </submittedName>
</protein>
<evidence type="ECO:0000313" key="1">
    <source>
        <dbReference type="Proteomes" id="UP000694925"/>
    </source>
</evidence>
<gene>
    <name evidence="2" type="primary">LOC108626593</name>
</gene>
<dbReference type="Proteomes" id="UP000694925">
    <property type="component" value="Unplaced"/>
</dbReference>
<dbReference type="KEGG" id="ccal:108626593"/>
<dbReference type="PANTHER" id="PTHR48421:SF1">
    <property type="entry name" value="MYCBP-ASSOCIATED PROTEIN"/>
    <property type="match status" value="1"/>
</dbReference>
<dbReference type="Pfam" id="PF14646">
    <property type="entry name" value="MYCBPAP"/>
    <property type="match status" value="1"/>
</dbReference>
<dbReference type="GeneID" id="108626593"/>
<proteinExistence type="predicted"/>
<evidence type="ECO:0000313" key="2">
    <source>
        <dbReference type="RefSeq" id="XP_017882821.1"/>
    </source>
</evidence>
<accession>A0AAJ7N8F6</accession>
<organism evidence="1 2">
    <name type="scientific">Ceratina calcarata</name>
    <dbReference type="NCBI Taxonomy" id="156304"/>
    <lineage>
        <taxon>Eukaryota</taxon>
        <taxon>Metazoa</taxon>
        <taxon>Ecdysozoa</taxon>
        <taxon>Arthropoda</taxon>
        <taxon>Hexapoda</taxon>
        <taxon>Insecta</taxon>
        <taxon>Pterygota</taxon>
        <taxon>Neoptera</taxon>
        <taxon>Endopterygota</taxon>
        <taxon>Hymenoptera</taxon>
        <taxon>Apocrita</taxon>
        <taxon>Aculeata</taxon>
        <taxon>Apoidea</taxon>
        <taxon>Anthophila</taxon>
        <taxon>Apidae</taxon>
        <taxon>Ceratina</taxon>
        <taxon>Zadontomerus</taxon>
    </lineage>
</organism>
<dbReference type="AlphaFoldDB" id="A0AAJ7N8F6"/>
<dbReference type="RefSeq" id="XP_017882821.1">
    <property type="nucleotide sequence ID" value="XM_018027332.2"/>
</dbReference>
<name>A0AAJ7N8F6_9HYME</name>